<sequence length="76" mass="8691">MILCPFHKSSSVQSSRAAYPMVAIGVRLFELEMERLKSVMVKNRLVFEVKRTFSAQPRFLVHSRRCHGGCVITVSH</sequence>
<evidence type="ECO:0000313" key="1">
    <source>
        <dbReference type="EMBL" id="EXB82491.1"/>
    </source>
</evidence>
<gene>
    <name evidence="1" type="ORF">L484_027666</name>
</gene>
<accession>W9RMZ8</accession>
<proteinExistence type="predicted"/>
<dbReference type="AlphaFoldDB" id="W9RMZ8"/>
<name>W9RMZ8_9ROSA</name>
<reference evidence="2" key="1">
    <citation type="submission" date="2013-01" db="EMBL/GenBank/DDBJ databases">
        <title>Draft Genome Sequence of a Mulberry Tree, Morus notabilis C.K. Schneid.</title>
        <authorList>
            <person name="He N."/>
            <person name="Zhao S."/>
        </authorList>
    </citation>
    <scope>NUCLEOTIDE SEQUENCE</scope>
</reference>
<evidence type="ECO:0000313" key="2">
    <source>
        <dbReference type="Proteomes" id="UP000030645"/>
    </source>
</evidence>
<keyword evidence="2" id="KW-1185">Reference proteome</keyword>
<organism evidence="1 2">
    <name type="scientific">Morus notabilis</name>
    <dbReference type="NCBI Taxonomy" id="981085"/>
    <lineage>
        <taxon>Eukaryota</taxon>
        <taxon>Viridiplantae</taxon>
        <taxon>Streptophyta</taxon>
        <taxon>Embryophyta</taxon>
        <taxon>Tracheophyta</taxon>
        <taxon>Spermatophyta</taxon>
        <taxon>Magnoliopsida</taxon>
        <taxon>eudicotyledons</taxon>
        <taxon>Gunneridae</taxon>
        <taxon>Pentapetalae</taxon>
        <taxon>rosids</taxon>
        <taxon>fabids</taxon>
        <taxon>Rosales</taxon>
        <taxon>Moraceae</taxon>
        <taxon>Moreae</taxon>
        <taxon>Morus</taxon>
    </lineage>
</organism>
<dbReference type="Proteomes" id="UP000030645">
    <property type="component" value="Unassembled WGS sequence"/>
</dbReference>
<protein>
    <submittedName>
        <fullName evidence="1">Uncharacterized protein</fullName>
    </submittedName>
</protein>
<dbReference type="EMBL" id="KE344869">
    <property type="protein sequence ID" value="EXB82491.1"/>
    <property type="molecule type" value="Genomic_DNA"/>
</dbReference>